<comment type="caution">
    <text evidence="1">The sequence shown here is derived from an EMBL/GenBank/DDBJ whole genome shotgun (WGS) entry which is preliminary data.</text>
</comment>
<dbReference type="GeneID" id="61314477"/>
<evidence type="ECO:0000313" key="1">
    <source>
        <dbReference type="EMBL" id="KAB2796240.1"/>
    </source>
</evidence>
<evidence type="ECO:0000313" key="2">
    <source>
        <dbReference type="Proteomes" id="UP000441102"/>
    </source>
</evidence>
<name>A0A011UBT9_BRUAN</name>
<dbReference type="AlphaFoldDB" id="A0A011UBT9"/>
<protein>
    <recommendedName>
        <fullName evidence="3">1,4-alpha-glucan branching enzyme</fullName>
    </recommendedName>
</protein>
<organism evidence="1 2">
    <name type="scientific">Brucella anthropi</name>
    <name type="common">Ochrobactrum anthropi</name>
    <dbReference type="NCBI Taxonomy" id="529"/>
    <lineage>
        <taxon>Bacteria</taxon>
        <taxon>Pseudomonadati</taxon>
        <taxon>Pseudomonadota</taxon>
        <taxon>Alphaproteobacteria</taxon>
        <taxon>Hyphomicrobiales</taxon>
        <taxon>Brucellaceae</taxon>
        <taxon>Brucella/Ochrobactrum group</taxon>
        <taxon>Brucella</taxon>
    </lineage>
</organism>
<evidence type="ECO:0008006" key="3">
    <source>
        <dbReference type="Google" id="ProtNLM"/>
    </source>
</evidence>
<dbReference type="KEGG" id="oah:DR92_3960"/>
<dbReference type="OMA" id="TDHKKIR"/>
<dbReference type="Proteomes" id="UP000441102">
    <property type="component" value="Unassembled WGS sequence"/>
</dbReference>
<accession>A0A011UBT9</accession>
<gene>
    <name evidence="1" type="ORF">F9L06_15940</name>
</gene>
<dbReference type="RefSeq" id="WP_012093574.1">
    <property type="nucleotide sequence ID" value="NZ_CP008819.1"/>
</dbReference>
<sequence length="84" mass="9932">MAQITRDHDEIRQWVEDRNGRPAMVETGSEGGLLRIDFAEKDQNLEEINWDDFFAIFDDRKLAFLYEETEDSRFNKFIGAEQNS</sequence>
<dbReference type="EMBL" id="WBWX01000005">
    <property type="protein sequence ID" value="KAB2796240.1"/>
    <property type="molecule type" value="Genomic_DNA"/>
</dbReference>
<reference evidence="1 2" key="1">
    <citation type="submission" date="2019-09" db="EMBL/GenBank/DDBJ databases">
        <title>Taxonomic organization of the family Brucellaceae based on a phylogenomic approach.</title>
        <authorList>
            <person name="Leclercq S."/>
            <person name="Cloeckaert A."/>
            <person name="Zygmunt M.S."/>
        </authorList>
    </citation>
    <scope>NUCLEOTIDE SEQUENCE [LARGE SCALE GENOMIC DNA]</scope>
    <source>
        <strain evidence="1 2">CCUG 34461</strain>
    </source>
</reference>
<proteinExistence type="predicted"/>